<dbReference type="GO" id="GO:0030950">
    <property type="term" value="P:establishment or maintenance of actin cytoskeleton polarity"/>
    <property type="evidence" value="ECO:0007669"/>
    <property type="project" value="TreeGrafter"/>
</dbReference>
<dbReference type="GO" id="GO:0015630">
    <property type="term" value="C:microtubule cytoskeleton"/>
    <property type="evidence" value="ECO:0007669"/>
    <property type="project" value="TreeGrafter"/>
</dbReference>
<keyword evidence="7" id="KW-1185">Reference proteome</keyword>
<sequence>MPSASTKDSRRLTGYRGDTADSNHIGQIQHHSLYDDDMEDYQLYTATDDDDVYEEYDEDLDDLQQQQDDDQDDTGSELSIPDPNIDFDMVYALHTFAATVEGQASVVRGDALTLLDDSNSYWWLVKVLKTAEVGYIPAENIETPHERLARLNSHRNIELTRKDIQDAFPTPPSNKLKKRKRVTLAKGVQFQSQIIYGSSDDEEDFEAEFEQWDEKMRSDDSETDDQDSDEDSDDPYNYYDDHNQSYSDQADLYSPSRGGNEAATVAETATYQQQQQQQQRRSLINTKPINNTSYVHHSNNNTHYTDPIDQYNQISNDSDIINDLEDHVARDMDRNTLNLEDETIKISLTPSIARGYDDQQRNSDSSIQSKLKKAAKLDKLLGPSASPEPSVQEQQRRNSKDSNSGKKEKSGIRKFFSRSSSSSGGSSKESKKSKKLATQSSLERQLSGGSNYETASISSQSTGMMSFDRDRQGSLDSSIMTAAAAVQPTQLKIYAGNITDFGHEVYRLALIYPSTTALELIHQVIHRSKDDSDDAVLMEENMVAYHDYYVIVKTPGGDEFTLVPSDKPLEIFHSLTAHLNTPMPSLKKARRISQLMGSDNTHIGGPTKETMHQQPDQVQFFLFSKTKRIEDGEIQIKVSLFPSQPPPPQQQQHYNADQSKRVDKLVKIPSNILIKDAVTLLLEKFHILNGIVAGSTTNDIESLRLDGDDELVKYQLYINRDGQEHLLDTTDKLLDTFGVDQVPPIHYRRNSNPDRSSITVNITPPEKTETFFILKCTNDDREYQPHHQEEQHQQHKKPHRVMMRQDTPMPRQETTPTDGFTQQPLPQYQPQIVLDTRDMMSSPEDAMFESKPVLSSSPDSNEDVLSQLDEAIDTLTPTTPPPMAPPLHHQQQQQQQLQPQLQSPPPPPSQKQRPRPESTESMLFCNDFGMNDLMVIIRGAAQLEKPTQPARQSSYQIRSEISEVFKDSQTRLDQLEKELDRIMAEAVKVYP</sequence>
<evidence type="ECO:0000256" key="3">
    <source>
        <dbReference type="SAM" id="Coils"/>
    </source>
</evidence>
<feature type="region of interest" description="Disordered" evidence="4">
    <location>
        <begin position="1"/>
        <end position="33"/>
    </location>
</feature>
<feature type="region of interest" description="Disordered" evidence="4">
    <location>
        <begin position="808"/>
        <end position="827"/>
    </location>
</feature>
<dbReference type="RefSeq" id="XP_064686722.1">
    <property type="nucleotide sequence ID" value="XM_064827438.1"/>
</dbReference>
<evidence type="ECO:0000259" key="5">
    <source>
        <dbReference type="PROSITE" id="PS50002"/>
    </source>
</evidence>
<dbReference type="SMART" id="SM00326">
    <property type="entry name" value="SH3"/>
    <property type="match status" value="1"/>
</dbReference>
<feature type="region of interest" description="Disordered" evidence="4">
    <location>
        <begin position="873"/>
        <end position="918"/>
    </location>
</feature>
<dbReference type="EMBL" id="JASEJX010000011">
    <property type="protein sequence ID" value="KAK4520056.1"/>
    <property type="molecule type" value="Genomic_DNA"/>
</dbReference>
<feature type="region of interest" description="Disordered" evidence="4">
    <location>
        <begin position="213"/>
        <end position="263"/>
    </location>
</feature>
<name>A0AAN7I3P5_9FUNG</name>
<dbReference type="InterPro" id="IPR001452">
    <property type="entry name" value="SH3_domain"/>
</dbReference>
<feature type="compositionally biased region" description="Low complexity" evidence="4">
    <location>
        <begin position="413"/>
        <end position="427"/>
    </location>
</feature>
<dbReference type="Proteomes" id="UP001304243">
    <property type="component" value="Unassembled WGS sequence"/>
</dbReference>
<gene>
    <name evidence="6" type="ORF">ATC70_008184</name>
</gene>
<organism evidence="6 7">
    <name type="scientific">Mucor velutinosus</name>
    <dbReference type="NCBI Taxonomy" id="708070"/>
    <lineage>
        <taxon>Eukaryota</taxon>
        <taxon>Fungi</taxon>
        <taxon>Fungi incertae sedis</taxon>
        <taxon>Mucoromycota</taxon>
        <taxon>Mucoromycotina</taxon>
        <taxon>Mucoromycetes</taxon>
        <taxon>Mucorales</taxon>
        <taxon>Mucorineae</taxon>
        <taxon>Mucoraceae</taxon>
        <taxon>Mucor</taxon>
    </lineage>
</organism>
<protein>
    <recommendedName>
        <fullName evidence="5">SH3 domain-containing protein</fullName>
    </recommendedName>
</protein>
<dbReference type="GO" id="GO:0008104">
    <property type="term" value="P:intracellular protein localization"/>
    <property type="evidence" value="ECO:0007669"/>
    <property type="project" value="TreeGrafter"/>
</dbReference>
<dbReference type="PROSITE" id="PS50002">
    <property type="entry name" value="SH3"/>
    <property type="match status" value="1"/>
</dbReference>
<feature type="compositionally biased region" description="Low complexity" evidence="4">
    <location>
        <begin position="886"/>
        <end position="901"/>
    </location>
</feature>
<keyword evidence="1 2" id="KW-0728">SH3 domain</keyword>
<dbReference type="InterPro" id="IPR053039">
    <property type="entry name" value="Polarity_Bud-Selection_Reg"/>
</dbReference>
<feature type="compositionally biased region" description="Polar residues" evidence="4">
    <location>
        <begin position="812"/>
        <end position="827"/>
    </location>
</feature>
<feature type="compositionally biased region" description="Polar residues" evidence="4">
    <location>
        <begin position="436"/>
        <end position="464"/>
    </location>
</feature>
<comment type="caution">
    <text evidence="6">The sequence shown here is derived from an EMBL/GenBank/DDBJ whole genome shotgun (WGS) entry which is preliminary data.</text>
</comment>
<accession>A0AAN7I3P5</accession>
<feature type="compositionally biased region" description="Basic and acidic residues" evidence="4">
    <location>
        <begin position="394"/>
        <end position="411"/>
    </location>
</feature>
<evidence type="ECO:0000313" key="6">
    <source>
        <dbReference type="EMBL" id="KAK4520056.1"/>
    </source>
</evidence>
<dbReference type="GO" id="GO:0051286">
    <property type="term" value="C:cell tip"/>
    <property type="evidence" value="ECO:0007669"/>
    <property type="project" value="TreeGrafter"/>
</dbReference>
<evidence type="ECO:0000256" key="4">
    <source>
        <dbReference type="SAM" id="MobiDB-lite"/>
    </source>
</evidence>
<reference evidence="6 7" key="1">
    <citation type="submission" date="2022-11" db="EMBL/GenBank/DDBJ databases">
        <title>Mucor velutinosus strain NIH1002 WGS.</title>
        <authorList>
            <person name="Subramanian P."/>
            <person name="Mullikin J.C."/>
            <person name="Segre J.A."/>
            <person name="Zelazny A.M."/>
        </authorList>
    </citation>
    <scope>NUCLEOTIDE SEQUENCE [LARGE SCALE GENOMIC DNA]</scope>
    <source>
        <strain evidence="6 7">NIH1002</strain>
    </source>
</reference>
<dbReference type="InterPro" id="IPR036028">
    <property type="entry name" value="SH3-like_dom_sf"/>
</dbReference>
<feature type="domain" description="SH3" evidence="5">
    <location>
        <begin position="85"/>
        <end position="146"/>
    </location>
</feature>
<feature type="region of interest" description="Disordered" evidence="4">
    <location>
        <begin position="380"/>
        <end position="472"/>
    </location>
</feature>
<dbReference type="GeneID" id="89951870"/>
<evidence type="ECO:0000256" key="1">
    <source>
        <dbReference type="ARBA" id="ARBA00022443"/>
    </source>
</evidence>
<dbReference type="Pfam" id="PF00018">
    <property type="entry name" value="SH3_1"/>
    <property type="match status" value="1"/>
</dbReference>
<proteinExistence type="predicted"/>
<evidence type="ECO:0000313" key="7">
    <source>
        <dbReference type="Proteomes" id="UP001304243"/>
    </source>
</evidence>
<dbReference type="PANTHER" id="PTHR47775">
    <property type="entry name" value="BUD SITE SELECTION PROTEIN 14"/>
    <property type="match status" value="1"/>
</dbReference>
<dbReference type="SUPFAM" id="SSF50044">
    <property type="entry name" value="SH3-domain"/>
    <property type="match status" value="1"/>
</dbReference>
<evidence type="ECO:0000256" key="2">
    <source>
        <dbReference type="PROSITE-ProRule" id="PRU00192"/>
    </source>
</evidence>
<dbReference type="AlphaFoldDB" id="A0AAN7I3P5"/>
<feature type="coiled-coil region" evidence="3">
    <location>
        <begin position="958"/>
        <end position="985"/>
    </location>
</feature>
<feature type="compositionally biased region" description="Polar residues" evidence="4">
    <location>
        <begin position="20"/>
        <end position="30"/>
    </location>
</feature>
<dbReference type="Gene3D" id="2.30.30.40">
    <property type="entry name" value="SH3 Domains"/>
    <property type="match status" value="1"/>
</dbReference>
<keyword evidence="3" id="KW-0175">Coiled coil</keyword>
<dbReference type="PANTHER" id="PTHR47775:SF1">
    <property type="entry name" value="BUD SITE SELECTION PROTEIN 14"/>
    <property type="match status" value="1"/>
</dbReference>
<feature type="compositionally biased region" description="Acidic residues" evidence="4">
    <location>
        <begin position="221"/>
        <end position="234"/>
    </location>
</feature>